<name>A0ABN2MQK0_9ACTN</name>
<comment type="caution">
    <text evidence="1">The sequence shown here is derived from an EMBL/GenBank/DDBJ whole genome shotgun (WGS) entry which is preliminary data.</text>
</comment>
<dbReference type="Proteomes" id="UP001500218">
    <property type="component" value="Unassembled WGS sequence"/>
</dbReference>
<dbReference type="RefSeq" id="WP_344140085.1">
    <property type="nucleotide sequence ID" value="NZ_BAAALT010000286.1"/>
</dbReference>
<accession>A0ABN2MQK0</accession>
<protein>
    <recommendedName>
        <fullName evidence="3">DUF885 domain-containing protein</fullName>
    </recommendedName>
</protein>
<keyword evidence="2" id="KW-1185">Reference proteome</keyword>
<evidence type="ECO:0008006" key="3">
    <source>
        <dbReference type="Google" id="ProtNLM"/>
    </source>
</evidence>
<gene>
    <name evidence="1" type="ORF">GCM10009682_61420</name>
</gene>
<evidence type="ECO:0000313" key="1">
    <source>
        <dbReference type="EMBL" id="GAA1834887.1"/>
    </source>
</evidence>
<organism evidence="1 2">
    <name type="scientific">Luedemannella flava</name>
    <dbReference type="NCBI Taxonomy" id="349316"/>
    <lineage>
        <taxon>Bacteria</taxon>
        <taxon>Bacillati</taxon>
        <taxon>Actinomycetota</taxon>
        <taxon>Actinomycetes</taxon>
        <taxon>Micromonosporales</taxon>
        <taxon>Micromonosporaceae</taxon>
        <taxon>Luedemannella</taxon>
    </lineage>
</organism>
<proteinExistence type="predicted"/>
<dbReference type="EMBL" id="BAAALT010000286">
    <property type="protein sequence ID" value="GAA1834887.1"/>
    <property type="molecule type" value="Genomic_DNA"/>
</dbReference>
<sequence>MNLRDEIERVLRSWDAHERQRGATPIIDYDFCPTDDEAEPAGSRLEVYERLGGLLDSTDPVGNRYIISRLNADLAYLRALMGERDPLPTYIAQTQGCAAAGWSPDYVTAVGALARDELSAFDIPWDASTSERWEKLEGPLTVDDAATAIRRATNQYEPAVREVVGTTAPFDLAIETVNVDAYWAYWLDGAGSNARLRLNLRHARFTEVVARQFAFHEVLGHALQGASMYARASQDDVPWVRLLSVHAPQQVLFEGLAQALPLFVVPDDRELAARVRVAHYLQLVRAELHLAINAGASASACAAHARDRVPFWDDAQIADALSDRGVNPQLRSYLWAYPAGIDWFVRLADDEPVLGRDILHAAYRDPLTPAELAALWPTGPRVGGTGGDQR</sequence>
<evidence type="ECO:0000313" key="2">
    <source>
        <dbReference type="Proteomes" id="UP001500218"/>
    </source>
</evidence>
<reference evidence="1 2" key="1">
    <citation type="journal article" date="2019" name="Int. J. Syst. Evol. Microbiol.">
        <title>The Global Catalogue of Microorganisms (GCM) 10K type strain sequencing project: providing services to taxonomists for standard genome sequencing and annotation.</title>
        <authorList>
            <consortium name="The Broad Institute Genomics Platform"/>
            <consortium name="The Broad Institute Genome Sequencing Center for Infectious Disease"/>
            <person name="Wu L."/>
            <person name="Ma J."/>
        </authorList>
    </citation>
    <scope>NUCLEOTIDE SEQUENCE [LARGE SCALE GENOMIC DNA]</scope>
    <source>
        <strain evidence="1 2">JCM 13250</strain>
    </source>
</reference>